<keyword evidence="1" id="KW-0472">Membrane</keyword>
<protein>
    <submittedName>
        <fullName evidence="2">Uncharacterized protein</fullName>
    </submittedName>
</protein>
<dbReference type="AlphaFoldDB" id="A0A8S9G692"/>
<keyword evidence="1" id="KW-1133">Transmembrane helix</keyword>
<dbReference type="EMBL" id="QGKW02002005">
    <property type="protein sequence ID" value="KAF2540834.1"/>
    <property type="molecule type" value="Genomic_DNA"/>
</dbReference>
<evidence type="ECO:0000256" key="1">
    <source>
        <dbReference type="SAM" id="Phobius"/>
    </source>
</evidence>
<name>A0A8S9G692_BRACR</name>
<accession>A0A8S9G692</accession>
<feature type="transmembrane region" description="Helical" evidence="1">
    <location>
        <begin position="12"/>
        <end position="31"/>
    </location>
</feature>
<dbReference type="Proteomes" id="UP000712281">
    <property type="component" value="Unassembled WGS sequence"/>
</dbReference>
<evidence type="ECO:0000313" key="2">
    <source>
        <dbReference type="EMBL" id="KAF2540834.1"/>
    </source>
</evidence>
<dbReference type="PROSITE" id="PS51257">
    <property type="entry name" value="PROKAR_LIPOPROTEIN"/>
    <property type="match status" value="1"/>
</dbReference>
<organism evidence="2 3">
    <name type="scientific">Brassica cretica</name>
    <name type="common">Mustard</name>
    <dbReference type="NCBI Taxonomy" id="69181"/>
    <lineage>
        <taxon>Eukaryota</taxon>
        <taxon>Viridiplantae</taxon>
        <taxon>Streptophyta</taxon>
        <taxon>Embryophyta</taxon>
        <taxon>Tracheophyta</taxon>
        <taxon>Spermatophyta</taxon>
        <taxon>Magnoliopsida</taxon>
        <taxon>eudicotyledons</taxon>
        <taxon>Gunneridae</taxon>
        <taxon>Pentapetalae</taxon>
        <taxon>rosids</taxon>
        <taxon>malvids</taxon>
        <taxon>Brassicales</taxon>
        <taxon>Brassicaceae</taxon>
        <taxon>Brassiceae</taxon>
        <taxon>Brassica</taxon>
    </lineage>
</organism>
<proteinExistence type="predicted"/>
<sequence length="94" mass="9859">MVCRGKIGSVLFLSIVTVGCSLFLSALVLALTRRWLKKVDGGSLGVNSGGLGVNSCGLGVNSGGLDVVNGSLARWRRLNNLYGGVLGWWSPPQR</sequence>
<reference evidence="2" key="1">
    <citation type="submission" date="2019-12" db="EMBL/GenBank/DDBJ databases">
        <title>Genome sequencing and annotation of Brassica cretica.</title>
        <authorList>
            <person name="Studholme D.J."/>
            <person name="Sarris P.F."/>
        </authorList>
    </citation>
    <scope>NUCLEOTIDE SEQUENCE</scope>
    <source>
        <strain evidence="2">PFS-001/15</strain>
        <tissue evidence="2">Leaf</tissue>
    </source>
</reference>
<comment type="caution">
    <text evidence="2">The sequence shown here is derived from an EMBL/GenBank/DDBJ whole genome shotgun (WGS) entry which is preliminary data.</text>
</comment>
<evidence type="ECO:0000313" key="3">
    <source>
        <dbReference type="Proteomes" id="UP000712281"/>
    </source>
</evidence>
<gene>
    <name evidence="2" type="ORF">F2Q68_00031758</name>
</gene>
<keyword evidence="1" id="KW-0812">Transmembrane</keyword>